<dbReference type="EMBL" id="CP018867">
    <property type="protein sequence ID" value="AUI71456.1"/>
    <property type="molecule type" value="Genomic_DNA"/>
</dbReference>
<dbReference type="PROSITE" id="PS51257">
    <property type="entry name" value="PROKAR_LIPOPROTEIN"/>
    <property type="match status" value="1"/>
</dbReference>
<accession>A0A2K9HI51</accession>
<organism evidence="2 3">
    <name type="scientific">Companilactobacillus alimentarius DSM 20249</name>
    <dbReference type="NCBI Taxonomy" id="1423720"/>
    <lineage>
        <taxon>Bacteria</taxon>
        <taxon>Bacillati</taxon>
        <taxon>Bacillota</taxon>
        <taxon>Bacilli</taxon>
        <taxon>Lactobacillales</taxon>
        <taxon>Lactobacillaceae</taxon>
        <taxon>Companilactobacillus</taxon>
    </lineage>
</organism>
<feature type="compositionally biased region" description="Low complexity" evidence="1">
    <location>
        <begin position="187"/>
        <end position="198"/>
    </location>
</feature>
<dbReference type="KEGG" id="lali:LA20249_04265"/>
<proteinExistence type="predicted"/>
<feature type="region of interest" description="Disordered" evidence="1">
    <location>
        <begin position="167"/>
        <end position="264"/>
    </location>
</feature>
<keyword evidence="3" id="KW-1185">Reference proteome</keyword>
<protein>
    <submittedName>
        <fullName evidence="2">Uncharacterized protein</fullName>
    </submittedName>
</protein>
<dbReference type="OrthoDB" id="2328311at2"/>
<evidence type="ECO:0000313" key="3">
    <source>
        <dbReference type="Proteomes" id="UP000234653"/>
    </source>
</evidence>
<dbReference type="Proteomes" id="UP000234653">
    <property type="component" value="Chromosome"/>
</dbReference>
<name>A0A2K9HI51_9LACO</name>
<gene>
    <name evidence="2" type="ORF">LA20249_04265</name>
</gene>
<sequence length="306" mass="33609">MKKTLLWVILGMILIVTGCSKVSVNDNNNIKATEDSPKTIDYAKLSRSEKNEMTFQFSRSSLAADTIDLKIINRTNKNVSFNKSNLLLVHSNDDEISADKNGDTVVESNSTKKVKKVFSNLETTEFQTVGLFIYKNIKNKLAYSEINSLIDSSSNLTKSSLQKAYKATSKVTKTKKSTTNETKDTTTDTQQTDQNNSTEDTDTESDQDTSQTTQNDQTSASTNSVNSSQEAIALVENQSGESSDNNYSVVINATSGDSDTVKDSNGESVYWIRSTKKDDSATSSTQSSDDWTIYPDGYVVHGSPSM</sequence>
<reference evidence="2 3" key="1">
    <citation type="submission" date="2016-12" db="EMBL/GenBank/DDBJ databases">
        <title>The whole genome sequencing and assembly of Lactobacillus alimentarius DSM 20249T strain.</title>
        <authorList>
            <person name="Lee Y.-J."/>
            <person name="Yi H."/>
            <person name="Bahn Y.-S."/>
            <person name="Kim J.F."/>
            <person name="Lee D.-W."/>
        </authorList>
    </citation>
    <scope>NUCLEOTIDE SEQUENCE [LARGE SCALE GENOMIC DNA]</scope>
    <source>
        <strain evidence="2 3">DSM 20249</strain>
    </source>
</reference>
<evidence type="ECO:0000313" key="2">
    <source>
        <dbReference type="EMBL" id="AUI71456.1"/>
    </source>
</evidence>
<feature type="compositionally biased region" description="Low complexity" evidence="1">
    <location>
        <begin position="208"/>
        <end position="224"/>
    </location>
</feature>
<dbReference type="RefSeq" id="WP_057740035.1">
    <property type="nucleotide sequence ID" value="NZ_AZDQ01000045.1"/>
</dbReference>
<evidence type="ECO:0000256" key="1">
    <source>
        <dbReference type="SAM" id="MobiDB-lite"/>
    </source>
</evidence>
<feature type="compositionally biased region" description="Polar residues" evidence="1">
    <location>
        <begin position="225"/>
        <end position="258"/>
    </location>
</feature>
<dbReference type="AlphaFoldDB" id="A0A2K9HI51"/>